<protein>
    <submittedName>
        <fullName evidence="1">Uncharacterized protein</fullName>
    </submittedName>
</protein>
<dbReference type="EMBL" id="UINC01183061">
    <property type="protein sequence ID" value="SVD93614.1"/>
    <property type="molecule type" value="Genomic_DNA"/>
</dbReference>
<reference evidence="1" key="1">
    <citation type="submission" date="2018-05" db="EMBL/GenBank/DDBJ databases">
        <authorList>
            <person name="Lanie J.A."/>
            <person name="Ng W.-L."/>
            <person name="Kazmierczak K.M."/>
            <person name="Andrzejewski T.M."/>
            <person name="Davidsen T.M."/>
            <person name="Wayne K.J."/>
            <person name="Tettelin H."/>
            <person name="Glass J.I."/>
            <person name="Rusch D."/>
            <person name="Podicherti R."/>
            <person name="Tsui H.-C.T."/>
            <person name="Winkler M.E."/>
        </authorList>
    </citation>
    <scope>NUCLEOTIDE SEQUENCE</scope>
</reference>
<proteinExistence type="predicted"/>
<feature type="non-terminal residue" evidence="1">
    <location>
        <position position="1"/>
    </location>
</feature>
<name>A0A382ZDL8_9ZZZZ</name>
<accession>A0A382ZDL8</accession>
<evidence type="ECO:0000313" key="1">
    <source>
        <dbReference type="EMBL" id="SVD93614.1"/>
    </source>
</evidence>
<dbReference type="AlphaFoldDB" id="A0A382ZDL8"/>
<sequence>VLSSKIMMAAQSVKGSHLHFSGDLTWWMALFIAIG</sequence>
<gene>
    <name evidence="1" type="ORF">METZ01_LOCUS446468</name>
</gene>
<feature type="non-terminal residue" evidence="1">
    <location>
        <position position="35"/>
    </location>
</feature>
<organism evidence="1">
    <name type="scientific">marine metagenome</name>
    <dbReference type="NCBI Taxonomy" id="408172"/>
    <lineage>
        <taxon>unclassified sequences</taxon>
        <taxon>metagenomes</taxon>
        <taxon>ecological metagenomes</taxon>
    </lineage>
</organism>